<dbReference type="EMBL" id="SMTF01000003">
    <property type="protein sequence ID" value="TDK26119.1"/>
    <property type="molecule type" value="Genomic_DNA"/>
</dbReference>
<feature type="transmembrane region" description="Helical" evidence="1">
    <location>
        <begin position="53"/>
        <end position="76"/>
    </location>
</feature>
<evidence type="ECO:0000313" key="3">
    <source>
        <dbReference type="Proteomes" id="UP000294796"/>
    </source>
</evidence>
<gene>
    <name evidence="2" type="ORF">E2F46_05850</name>
</gene>
<evidence type="ECO:0000256" key="1">
    <source>
        <dbReference type="SAM" id="Phobius"/>
    </source>
</evidence>
<dbReference type="Pfam" id="PF06197">
    <property type="entry name" value="DUF998"/>
    <property type="match status" value="1"/>
</dbReference>
<dbReference type="InterPro" id="IPR009339">
    <property type="entry name" value="DUF998"/>
</dbReference>
<name>A0A4R5TY20_9GAMM</name>
<keyword evidence="1" id="KW-0472">Membrane</keyword>
<evidence type="ECO:0000313" key="2">
    <source>
        <dbReference type="EMBL" id="TDK26119.1"/>
    </source>
</evidence>
<feature type="transmembrane region" description="Helical" evidence="1">
    <location>
        <begin position="147"/>
        <end position="164"/>
    </location>
</feature>
<dbReference type="AlphaFoldDB" id="A0A4R5TY20"/>
<feature type="transmembrane region" description="Helical" evidence="1">
    <location>
        <begin position="88"/>
        <end position="108"/>
    </location>
</feature>
<proteinExistence type="predicted"/>
<sequence>MGGRMNRTTFRLAILAGLVFLCSLFAIGAQWAPFSHAAHPVAFAGMRGVPGAALFNGMVFVLPGLLLVLGGGRLRAALPVQTRWQPRIGATLLMLSAMAFAAQGLLPLDPEDIDAGTSSLHATAWTVWWIAFATGAVLYARASLVEHLVAVGAVLLVLLITLFGREWMPAGIAQRVAFSVWFGWFVYAAWCERR</sequence>
<protein>
    <submittedName>
        <fullName evidence="2">DUF998 domain-containing protein</fullName>
    </submittedName>
</protein>
<dbReference type="OrthoDB" id="6024885at2"/>
<feature type="transmembrane region" description="Helical" evidence="1">
    <location>
        <begin position="170"/>
        <end position="190"/>
    </location>
</feature>
<organism evidence="2 3">
    <name type="scientific">Luteimonas aestuarii</name>
    <dbReference type="NCBI Taxonomy" id="453837"/>
    <lineage>
        <taxon>Bacteria</taxon>
        <taxon>Pseudomonadati</taxon>
        <taxon>Pseudomonadota</taxon>
        <taxon>Gammaproteobacteria</taxon>
        <taxon>Lysobacterales</taxon>
        <taxon>Lysobacteraceae</taxon>
        <taxon>Luteimonas</taxon>
    </lineage>
</organism>
<dbReference type="Proteomes" id="UP000294796">
    <property type="component" value="Unassembled WGS sequence"/>
</dbReference>
<comment type="caution">
    <text evidence="2">The sequence shown here is derived from an EMBL/GenBank/DDBJ whole genome shotgun (WGS) entry which is preliminary data.</text>
</comment>
<keyword evidence="1" id="KW-1133">Transmembrane helix</keyword>
<keyword evidence="3" id="KW-1185">Reference proteome</keyword>
<accession>A0A4R5TY20</accession>
<keyword evidence="1" id="KW-0812">Transmembrane</keyword>
<feature type="transmembrane region" description="Helical" evidence="1">
    <location>
        <begin position="120"/>
        <end position="140"/>
    </location>
</feature>
<reference evidence="2 3" key="1">
    <citation type="submission" date="2019-03" db="EMBL/GenBank/DDBJ databases">
        <title>Luteimonas zhaokaii sp.nov., isolated from the rectal contents of Plateau pika in Yushu, Qinghai Province, China.</title>
        <authorList>
            <person name="Zhang G."/>
        </authorList>
    </citation>
    <scope>NUCLEOTIDE SEQUENCE [LARGE SCALE GENOMIC DNA]</scope>
    <source>
        <strain evidence="2 3">B9</strain>
    </source>
</reference>